<dbReference type="InterPro" id="IPR027417">
    <property type="entry name" value="P-loop_NTPase"/>
</dbReference>
<dbReference type="PANTHER" id="PTHR11055">
    <property type="entry name" value="BIFUNCTIONAL 3'-PHOSPHOADENOSINE 5'-PHOSPHOSULFATE SYNTHASE"/>
    <property type="match status" value="1"/>
</dbReference>
<dbReference type="PANTHER" id="PTHR11055:SF1">
    <property type="entry name" value="PAPS SYNTHETASE, ISOFORM D"/>
    <property type="match status" value="1"/>
</dbReference>
<dbReference type="NCBIfam" id="NF003013">
    <property type="entry name" value="PRK03846.1"/>
    <property type="match status" value="1"/>
</dbReference>
<dbReference type="HAMAP" id="MF_00065">
    <property type="entry name" value="Adenylyl_sulf_kinase"/>
    <property type="match status" value="1"/>
</dbReference>
<keyword evidence="7 9" id="KW-0418">Kinase</keyword>
<proteinExistence type="inferred from homology"/>
<evidence type="ECO:0000256" key="1">
    <source>
        <dbReference type="ARBA" id="ARBA00001823"/>
    </source>
</evidence>
<dbReference type="Pfam" id="PF01583">
    <property type="entry name" value="APS_kinase"/>
    <property type="match status" value="1"/>
</dbReference>
<comment type="function">
    <text evidence="2 9 10">Catalyzes the synthesis of activated sulfate.</text>
</comment>
<dbReference type="FunFam" id="3.40.50.300:FF:000212">
    <property type="entry name" value="Adenylyl-sulfate kinase"/>
    <property type="match status" value="1"/>
</dbReference>
<dbReference type="CDD" id="cd02027">
    <property type="entry name" value="APSK"/>
    <property type="match status" value="1"/>
</dbReference>
<dbReference type="EMBL" id="VNJK01000001">
    <property type="protein sequence ID" value="TVX94522.1"/>
    <property type="molecule type" value="Genomic_DNA"/>
</dbReference>
<feature type="active site" description="Phosphoserine intermediate" evidence="9">
    <location>
        <position position="108"/>
    </location>
</feature>
<keyword evidence="8 9" id="KW-0067">ATP-binding</keyword>
<dbReference type="GO" id="GO:0004020">
    <property type="term" value="F:adenylylsulfate kinase activity"/>
    <property type="evidence" value="ECO:0007669"/>
    <property type="project" value="UniProtKB-UniRule"/>
</dbReference>
<evidence type="ECO:0000256" key="9">
    <source>
        <dbReference type="HAMAP-Rule" id="MF_00065"/>
    </source>
</evidence>
<keyword evidence="13" id="KW-1185">Reference proteome</keyword>
<evidence type="ECO:0000313" key="12">
    <source>
        <dbReference type="EMBL" id="TVX94522.1"/>
    </source>
</evidence>
<evidence type="ECO:0000256" key="6">
    <source>
        <dbReference type="ARBA" id="ARBA00022741"/>
    </source>
</evidence>
<evidence type="ECO:0000256" key="10">
    <source>
        <dbReference type="RuleBase" id="RU004347"/>
    </source>
</evidence>
<protein>
    <recommendedName>
        <fullName evidence="9 10">Adenylyl-sulfate kinase</fullName>
        <ecNumber evidence="9 10">2.7.1.25</ecNumber>
    </recommendedName>
    <alternativeName>
        <fullName evidence="9">APS kinase</fullName>
    </alternativeName>
    <alternativeName>
        <fullName evidence="9">ATP adenosine-5'-phosphosulfate 3'-phosphotransferase</fullName>
    </alternativeName>
    <alternativeName>
        <fullName evidence="9">Adenosine-5'-phosphosulfate kinase</fullName>
    </alternativeName>
</protein>
<dbReference type="UniPathway" id="UPA00140">
    <property type="reaction ID" value="UER00205"/>
</dbReference>
<organism evidence="12 13">
    <name type="scientific">Paenibacillus agilis</name>
    <dbReference type="NCBI Taxonomy" id="3020863"/>
    <lineage>
        <taxon>Bacteria</taxon>
        <taxon>Bacillati</taxon>
        <taxon>Bacillota</taxon>
        <taxon>Bacilli</taxon>
        <taxon>Bacillales</taxon>
        <taxon>Paenibacillaceae</taxon>
        <taxon>Paenibacillus</taxon>
    </lineage>
</organism>
<gene>
    <name evidence="9 12" type="primary">cysC</name>
    <name evidence="12" type="ORF">FPZ44_01515</name>
</gene>
<reference evidence="12 13" key="1">
    <citation type="submission" date="2019-07" db="EMBL/GenBank/DDBJ databases">
        <authorList>
            <person name="Kim J."/>
        </authorList>
    </citation>
    <scope>NUCLEOTIDE SEQUENCE [LARGE SCALE GENOMIC DNA]</scope>
    <source>
        <strain evidence="12 13">N4</strain>
    </source>
</reference>
<evidence type="ECO:0000313" key="13">
    <source>
        <dbReference type="Proteomes" id="UP000318102"/>
    </source>
</evidence>
<evidence type="ECO:0000259" key="11">
    <source>
        <dbReference type="Pfam" id="PF01583"/>
    </source>
</evidence>
<feature type="binding site" evidence="9">
    <location>
        <begin position="34"/>
        <end position="41"/>
    </location>
    <ligand>
        <name>ATP</name>
        <dbReference type="ChEBI" id="CHEBI:30616"/>
    </ligand>
</feature>
<keyword evidence="5 9" id="KW-0808">Transferase</keyword>
<dbReference type="OrthoDB" id="9804504at2"/>
<dbReference type="InterPro" id="IPR059117">
    <property type="entry name" value="APS_kinase_dom"/>
</dbReference>
<comment type="similarity">
    <text evidence="4 9 10">Belongs to the APS kinase family.</text>
</comment>
<dbReference type="GO" id="GO:0005524">
    <property type="term" value="F:ATP binding"/>
    <property type="evidence" value="ECO:0007669"/>
    <property type="project" value="UniProtKB-UniRule"/>
</dbReference>
<dbReference type="Gene3D" id="3.40.50.300">
    <property type="entry name" value="P-loop containing nucleotide triphosphate hydrolases"/>
    <property type="match status" value="1"/>
</dbReference>
<accession>A0A559J3T1</accession>
<evidence type="ECO:0000256" key="3">
    <source>
        <dbReference type="ARBA" id="ARBA00004806"/>
    </source>
</evidence>
<evidence type="ECO:0000256" key="2">
    <source>
        <dbReference type="ARBA" id="ARBA00002632"/>
    </source>
</evidence>
<dbReference type="Proteomes" id="UP000318102">
    <property type="component" value="Unassembled WGS sequence"/>
</dbReference>
<evidence type="ECO:0000256" key="4">
    <source>
        <dbReference type="ARBA" id="ARBA00007008"/>
    </source>
</evidence>
<dbReference type="InterPro" id="IPR002891">
    <property type="entry name" value="APS"/>
</dbReference>
<sequence>MSSENHLRWHSASVNKYERELLNGHKGGVIWFTGLSGAGKSTLANALARSLHDRGVRTYVLDGDNVRLGLNRDLGFSQQDRTENIRRIAEVSRLFADAGFIVINAFISPYQSDRTMARQILSEHPYIEIYVCCSLAECERRDPKGLYAKARSGQIPHFTGISAPYEEPQDAEMTIMTEVETVPEAVGRIATELKARQII</sequence>
<name>A0A559J3T1_9BACL</name>
<comment type="pathway">
    <text evidence="3 9 10">Sulfur metabolism; hydrogen sulfide biosynthesis; sulfite from sulfate: step 2/3.</text>
</comment>
<evidence type="ECO:0000256" key="7">
    <source>
        <dbReference type="ARBA" id="ARBA00022777"/>
    </source>
</evidence>
<dbReference type="EC" id="2.7.1.25" evidence="9 10"/>
<dbReference type="GO" id="GO:0000103">
    <property type="term" value="P:sulfate assimilation"/>
    <property type="evidence" value="ECO:0007669"/>
    <property type="project" value="UniProtKB-UniRule"/>
</dbReference>
<comment type="caution">
    <text evidence="12">The sequence shown here is derived from an EMBL/GenBank/DDBJ whole genome shotgun (WGS) entry which is preliminary data.</text>
</comment>
<dbReference type="GO" id="GO:0070814">
    <property type="term" value="P:hydrogen sulfide biosynthetic process"/>
    <property type="evidence" value="ECO:0007669"/>
    <property type="project" value="UniProtKB-UniRule"/>
</dbReference>
<dbReference type="NCBIfam" id="TIGR00455">
    <property type="entry name" value="apsK"/>
    <property type="match status" value="1"/>
</dbReference>
<comment type="catalytic activity">
    <reaction evidence="1 9 10">
        <text>adenosine 5'-phosphosulfate + ATP = 3'-phosphoadenylyl sulfate + ADP + H(+)</text>
        <dbReference type="Rhea" id="RHEA:24152"/>
        <dbReference type="ChEBI" id="CHEBI:15378"/>
        <dbReference type="ChEBI" id="CHEBI:30616"/>
        <dbReference type="ChEBI" id="CHEBI:58243"/>
        <dbReference type="ChEBI" id="CHEBI:58339"/>
        <dbReference type="ChEBI" id="CHEBI:456216"/>
        <dbReference type="EC" id="2.7.1.25"/>
    </reaction>
</comment>
<keyword evidence="9" id="KW-0597">Phosphoprotein</keyword>
<dbReference type="AlphaFoldDB" id="A0A559J3T1"/>
<feature type="domain" description="APS kinase" evidence="11">
    <location>
        <begin position="27"/>
        <end position="175"/>
    </location>
</feature>
<keyword evidence="6 9" id="KW-0547">Nucleotide-binding</keyword>
<dbReference type="SUPFAM" id="SSF52540">
    <property type="entry name" value="P-loop containing nucleoside triphosphate hydrolases"/>
    <property type="match status" value="1"/>
</dbReference>
<evidence type="ECO:0000256" key="5">
    <source>
        <dbReference type="ARBA" id="ARBA00022679"/>
    </source>
</evidence>
<evidence type="ECO:0000256" key="8">
    <source>
        <dbReference type="ARBA" id="ARBA00022840"/>
    </source>
</evidence>